<keyword evidence="4 5" id="KW-0472">Membrane</keyword>
<evidence type="ECO:0000256" key="2">
    <source>
        <dbReference type="ARBA" id="ARBA00022692"/>
    </source>
</evidence>
<feature type="transmembrane region" description="Helical" evidence="5">
    <location>
        <begin position="300"/>
        <end position="322"/>
    </location>
</feature>
<dbReference type="GO" id="GO:0022857">
    <property type="term" value="F:transmembrane transporter activity"/>
    <property type="evidence" value="ECO:0007669"/>
    <property type="project" value="InterPro"/>
</dbReference>
<comment type="caution">
    <text evidence="7">The sequence shown here is derived from an EMBL/GenBank/DDBJ whole genome shotgun (WGS) entry which is preliminary data.</text>
</comment>
<dbReference type="AlphaFoldDB" id="A0A840NQL8"/>
<dbReference type="PANTHER" id="PTHR23523:SF2">
    <property type="entry name" value="2-NITROIMIDAZOLE TRANSPORTER"/>
    <property type="match status" value="1"/>
</dbReference>
<feature type="transmembrane region" description="Helical" evidence="5">
    <location>
        <begin position="275"/>
        <end position="294"/>
    </location>
</feature>
<dbReference type="EMBL" id="JACHIV010000001">
    <property type="protein sequence ID" value="MBB5071412.1"/>
    <property type="molecule type" value="Genomic_DNA"/>
</dbReference>
<keyword evidence="8" id="KW-1185">Reference proteome</keyword>
<evidence type="ECO:0000256" key="5">
    <source>
        <dbReference type="SAM" id="Phobius"/>
    </source>
</evidence>
<sequence>MAMTGERAERFAVGTLVLVVLVALALRPPVTAVAPVLDRILADLGLSTAFGGVLTTLPVVCLGVFAFVAPRLRQRFGDERVLVGCLVVLLIGNLLRAGGSVQALLGGTIVVGAGIAVANVALPGLIKRDFPSRVPGVTALYTMCLTLGGATAASAVVPLGRALGSEWRWPLGLLAVPVLLALLLTAFALRGTTTTQRAISPGKLWRDPLAWQVTVFMGLQSLMAYVVFGWLPTMAQSRGLSPESAGLVLGVQAAVQAVGSLTVPLLCRRFRDQRWVAVSVAVLTAAGFAGVLHAPGAAGIWAATVLLGLAQGASFGLALTLFGLRAPDSETTAALSGMAQGAGYLIAALGPLAIGLLHGATGGWAIPLALLVVCCAAEAAAGAGAGRARTVPSVVGS</sequence>
<dbReference type="SUPFAM" id="SSF103473">
    <property type="entry name" value="MFS general substrate transporter"/>
    <property type="match status" value="1"/>
</dbReference>
<evidence type="ECO:0000256" key="4">
    <source>
        <dbReference type="ARBA" id="ARBA00023136"/>
    </source>
</evidence>
<dbReference type="PANTHER" id="PTHR23523">
    <property type="match status" value="1"/>
</dbReference>
<reference evidence="7 8" key="1">
    <citation type="submission" date="2020-08" db="EMBL/GenBank/DDBJ databases">
        <title>Sequencing the genomes of 1000 actinobacteria strains.</title>
        <authorList>
            <person name="Klenk H.-P."/>
        </authorList>
    </citation>
    <scope>NUCLEOTIDE SEQUENCE [LARGE SCALE GENOMIC DNA]</scope>
    <source>
        <strain evidence="7 8">DSM 45582</strain>
    </source>
</reference>
<keyword evidence="3 5" id="KW-1133">Transmembrane helix</keyword>
<feature type="transmembrane region" description="Helical" evidence="5">
    <location>
        <begin position="104"/>
        <end position="126"/>
    </location>
</feature>
<feature type="transmembrane region" description="Helical" evidence="5">
    <location>
        <begin position="209"/>
        <end position="232"/>
    </location>
</feature>
<feature type="transmembrane region" description="Helical" evidence="5">
    <location>
        <begin position="48"/>
        <end position="69"/>
    </location>
</feature>
<feature type="transmembrane region" description="Helical" evidence="5">
    <location>
        <begin position="364"/>
        <end position="383"/>
    </location>
</feature>
<evidence type="ECO:0000313" key="7">
    <source>
        <dbReference type="EMBL" id="MBB5071412.1"/>
    </source>
</evidence>
<dbReference type="PROSITE" id="PS50850">
    <property type="entry name" value="MFS"/>
    <property type="match status" value="1"/>
</dbReference>
<evidence type="ECO:0000256" key="3">
    <source>
        <dbReference type="ARBA" id="ARBA00022989"/>
    </source>
</evidence>
<dbReference type="InterPro" id="IPR020846">
    <property type="entry name" value="MFS_dom"/>
</dbReference>
<evidence type="ECO:0000259" key="6">
    <source>
        <dbReference type="PROSITE" id="PS50850"/>
    </source>
</evidence>
<feature type="domain" description="Major facilitator superfamily (MFS) profile" evidence="6">
    <location>
        <begin position="209"/>
        <end position="397"/>
    </location>
</feature>
<protein>
    <submittedName>
        <fullName evidence="7">CP family cyanate transporter-like MFS transporter</fullName>
    </submittedName>
</protein>
<dbReference type="InterPro" id="IPR011701">
    <property type="entry name" value="MFS"/>
</dbReference>
<comment type="subcellular location">
    <subcellularLocation>
        <location evidence="1">Cell membrane</location>
        <topology evidence="1">Multi-pass membrane protein</topology>
    </subcellularLocation>
</comment>
<keyword evidence="2 5" id="KW-0812">Transmembrane</keyword>
<proteinExistence type="predicted"/>
<feature type="transmembrane region" description="Helical" evidence="5">
    <location>
        <begin position="169"/>
        <end position="189"/>
    </location>
</feature>
<accession>A0A840NQL8</accession>
<dbReference type="Proteomes" id="UP000580474">
    <property type="component" value="Unassembled WGS sequence"/>
</dbReference>
<dbReference type="Pfam" id="PF07690">
    <property type="entry name" value="MFS_1"/>
    <property type="match status" value="1"/>
</dbReference>
<evidence type="ECO:0000256" key="1">
    <source>
        <dbReference type="ARBA" id="ARBA00004651"/>
    </source>
</evidence>
<evidence type="ECO:0000313" key="8">
    <source>
        <dbReference type="Proteomes" id="UP000580474"/>
    </source>
</evidence>
<dbReference type="GO" id="GO:0005886">
    <property type="term" value="C:plasma membrane"/>
    <property type="evidence" value="ECO:0007669"/>
    <property type="project" value="UniProtKB-SubCell"/>
</dbReference>
<feature type="transmembrane region" description="Helical" evidence="5">
    <location>
        <begin position="81"/>
        <end position="98"/>
    </location>
</feature>
<dbReference type="InterPro" id="IPR052524">
    <property type="entry name" value="MFS_Cyanate_Porter"/>
</dbReference>
<organism evidence="7 8">
    <name type="scientific">Saccharopolyspora gloriosae</name>
    <dbReference type="NCBI Taxonomy" id="455344"/>
    <lineage>
        <taxon>Bacteria</taxon>
        <taxon>Bacillati</taxon>
        <taxon>Actinomycetota</taxon>
        <taxon>Actinomycetes</taxon>
        <taxon>Pseudonocardiales</taxon>
        <taxon>Pseudonocardiaceae</taxon>
        <taxon>Saccharopolyspora</taxon>
    </lineage>
</organism>
<dbReference type="Gene3D" id="1.20.1250.20">
    <property type="entry name" value="MFS general substrate transporter like domains"/>
    <property type="match status" value="1"/>
</dbReference>
<feature type="transmembrane region" description="Helical" evidence="5">
    <location>
        <begin position="334"/>
        <end position="358"/>
    </location>
</feature>
<feature type="transmembrane region" description="Helical" evidence="5">
    <location>
        <begin position="138"/>
        <end position="157"/>
    </location>
</feature>
<name>A0A840NQL8_9PSEU</name>
<gene>
    <name evidence="7" type="ORF">BJ969_004500</name>
</gene>
<feature type="transmembrane region" description="Helical" evidence="5">
    <location>
        <begin position="244"/>
        <end position="263"/>
    </location>
</feature>
<dbReference type="CDD" id="cd17339">
    <property type="entry name" value="MFS_NIMT_CynX_like"/>
    <property type="match status" value="1"/>
</dbReference>
<dbReference type="InterPro" id="IPR036259">
    <property type="entry name" value="MFS_trans_sf"/>
</dbReference>